<sequence length="67" mass="7431">MPASRKIRQLRRSKQGRPSGPIKPVHAEGAEEPQELTGAAAYPGYLLSFTQKHQTDDSDVLRTDEGR</sequence>
<proteinExistence type="predicted"/>
<dbReference type="STRING" id="6205.A0A0R3WWZ2"/>
<accession>A0A0R3WWZ2</accession>
<reference evidence="2 3" key="2">
    <citation type="submission" date="2018-11" db="EMBL/GenBank/DDBJ databases">
        <authorList>
            <consortium name="Pathogen Informatics"/>
        </authorList>
    </citation>
    <scope>NUCLEOTIDE SEQUENCE [LARGE SCALE GENOMIC DNA]</scope>
</reference>
<dbReference type="OrthoDB" id="10558094at2759"/>
<dbReference type="EMBL" id="UYWX01006801">
    <property type="protein sequence ID" value="VDM26587.1"/>
    <property type="molecule type" value="Genomic_DNA"/>
</dbReference>
<organism evidence="4">
    <name type="scientific">Hydatigena taeniaeformis</name>
    <name type="common">Feline tapeworm</name>
    <name type="synonym">Taenia taeniaeformis</name>
    <dbReference type="NCBI Taxonomy" id="6205"/>
    <lineage>
        <taxon>Eukaryota</taxon>
        <taxon>Metazoa</taxon>
        <taxon>Spiralia</taxon>
        <taxon>Lophotrochozoa</taxon>
        <taxon>Platyhelminthes</taxon>
        <taxon>Cestoda</taxon>
        <taxon>Eucestoda</taxon>
        <taxon>Cyclophyllidea</taxon>
        <taxon>Taeniidae</taxon>
        <taxon>Hydatigera</taxon>
    </lineage>
</organism>
<dbReference type="AlphaFoldDB" id="A0A0R3WWZ2"/>
<evidence type="ECO:0000313" key="4">
    <source>
        <dbReference type="WBParaSite" id="TTAC_0000528201-mRNA-1"/>
    </source>
</evidence>
<keyword evidence="3" id="KW-1185">Reference proteome</keyword>
<feature type="region of interest" description="Disordered" evidence="1">
    <location>
        <begin position="1"/>
        <end position="33"/>
    </location>
</feature>
<protein>
    <submittedName>
        <fullName evidence="4">40S ribosomal protein S15</fullName>
    </submittedName>
</protein>
<name>A0A0R3WWZ2_HYDTA</name>
<gene>
    <name evidence="2" type="ORF">TTAC_LOCUS5265</name>
</gene>
<dbReference type="WBParaSite" id="TTAC_0000528201-mRNA-1">
    <property type="protein sequence ID" value="TTAC_0000528201-mRNA-1"/>
    <property type="gene ID" value="TTAC_0000528201"/>
</dbReference>
<evidence type="ECO:0000313" key="2">
    <source>
        <dbReference type="EMBL" id="VDM26587.1"/>
    </source>
</evidence>
<reference evidence="4" key="1">
    <citation type="submission" date="2017-02" db="UniProtKB">
        <authorList>
            <consortium name="WormBaseParasite"/>
        </authorList>
    </citation>
    <scope>IDENTIFICATION</scope>
</reference>
<evidence type="ECO:0000256" key="1">
    <source>
        <dbReference type="SAM" id="MobiDB-lite"/>
    </source>
</evidence>
<evidence type="ECO:0000313" key="3">
    <source>
        <dbReference type="Proteomes" id="UP000274429"/>
    </source>
</evidence>
<dbReference type="Proteomes" id="UP000274429">
    <property type="component" value="Unassembled WGS sequence"/>
</dbReference>
<feature type="compositionally biased region" description="Basic residues" evidence="1">
    <location>
        <begin position="1"/>
        <end position="15"/>
    </location>
</feature>